<protein>
    <submittedName>
        <fullName evidence="1">DUF3572 family protein</fullName>
    </submittedName>
</protein>
<keyword evidence="2" id="KW-1185">Reference proteome</keyword>
<dbReference type="AlphaFoldDB" id="A0A344PL76"/>
<gene>
    <name evidence="1" type="ORF">DRW48_10870</name>
</gene>
<evidence type="ECO:0000313" key="1">
    <source>
        <dbReference type="EMBL" id="AXC50131.1"/>
    </source>
</evidence>
<proteinExistence type="predicted"/>
<organism evidence="1 2">
    <name type="scientific">Paracoccus suum</name>
    <dbReference type="NCBI Taxonomy" id="2259340"/>
    <lineage>
        <taxon>Bacteria</taxon>
        <taxon>Pseudomonadati</taxon>
        <taxon>Pseudomonadota</taxon>
        <taxon>Alphaproteobacteria</taxon>
        <taxon>Rhodobacterales</taxon>
        <taxon>Paracoccaceae</taxon>
        <taxon>Paracoccus</taxon>
    </lineage>
</organism>
<dbReference type="Pfam" id="PF12096">
    <property type="entry name" value="DUF3572"/>
    <property type="match status" value="1"/>
</dbReference>
<dbReference type="OrthoDB" id="7356934at2"/>
<reference evidence="2" key="1">
    <citation type="submission" date="2018-07" db="EMBL/GenBank/DDBJ databases">
        <title>Genome sequencing of Paracoccus sp. SC2-6.</title>
        <authorList>
            <person name="Heo J."/>
            <person name="Kim S.-J."/>
            <person name="Kwon S.-W."/>
        </authorList>
    </citation>
    <scope>NUCLEOTIDE SEQUENCE [LARGE SCALE GENOMIC DNA]</scope>
    <source>
        <strain evidence="2">SC2-6</strain>
    </source>
</reference>
<accession>A0A344PL76</accession>
<evidence type="ECO:0000313" key="2">
    <source>
        <dbReference type="Proteomes" id="UP000252023"/>
    </source>
</evidence>
<dbReference type="KEGG" id="pars:DRW48_10870"/>
<name>A0A344PL76_9RHOB</name>
<dbReference type="RefSeq" id="WP_114076450.1">
    <property type="nucleotide sequence ID" value="NZ_CP030918.1"/>
</dbReference>
<dbReference type="Proteomes" id="UP000252023">
    <property type="component" value="Chromosome"/>
</dbReference>
<sequence>MTPLAARELADDALHFVATDPDLAAALLAASGAEAGGLRKMAVEPEFALFLLDFLLENDARVVDFATAAGVKPTEVMAARQALSGPEDGWD</sequence>
<dbReference type="InterPro" id="IPR021955">
    <property type="entry name" value="DUF3572"/>
</dbReference>
<dbReference type="EMBL" id="CP030918">
    <property type="protein sequence ID" value="AXC50131.1"/>
    <property type="molecule type" value="Genomic_DNA"/>
</dbReference>